<feature type="compositionally biased region" description="Basic and acidic residues" evidence="1">
    <location>
        <begin position="127"/>
        <end position="146"/>
    </location>
</feature>
<sequence>MKHYIDSTNTNNNRTSMNLIKIDTYLKHFINMIIHRLKLISPSSPLLGVGDMIDAVRDAKISRRKEEQQLKRKYITKAYHHEDDNDEEIMRECYISLIKYFTLLSVDEDKMLGIEIECLKRRESDNQLLESNKKSTEEKDHDNRHPPDRRRRMPWVVRLGTGDIVGKDRLEVMNGVFKPDIPMPTMTLDEWAAIEQQNMMKSETINDDDGISSGKEEEEEELKARKWDDWKDDHPRGSGNKMANIG</sequence>
<feature type="compositionally biased region" description="Acidic residues" evidence="1">
    <location>
        <begin position="205"/>
        <end position="221"/>
    </location>
</feature>
<feature type="region of interest" description="Disordered" evidence="1">
    <location>
        <begin position="127"/>
        <end position="153"/>
    </location>
</feature>
<dbReference type="Proteomes" id="UP000007800">
    <property type="component" value="Unassembled WGS sequence"/>
</dbReference>
<evidence type="ECO:0000256" key="1">
    <source>
        <dbReference type="SAM" id="MobiDB-lite"/>
    </source>
</evidence>
<proteinExistence type="predicted"/>
<dbReference type="GO" id="GO:0009966">
    <property type="term" value="P:regulation of signal transduction"/>
    <property type="evidence" value="ECO:0007669"/>
    <property type="project" value="InterPro"/>
</dbReference>
<dbReference type="GeneID" id="9060245"/>
<dbReference type="Pfam" id="PF04177">
    <property type="entry name" value="TAP42"/>
    <property type="match status" value="1"/>
</dbReference>
<dbReference type="EMBL" id="GG674496">
    <property type="protein sequence ID" value="EER14208.1"/>
    <property type="molecule type" value="Genomic_DNA"/>
</dbReference>
<dbReference type="InterPro" id="IPR038511">
    <property type="entry name" value="TAP42/TAP46-like_sf"/>
</dbReference>
<name>C5KMQ0_PERM5</name>
<dbReference type="InParanoid" id="C5KMQ0"/>
<dbReference type="RefSeq" id="XP_002782413.1">
    <property type="nucleotide sequence ID" value="XM_002782367.1"/>
</dbReference>
<reference evidence="2 3" key="1">
    <citation type="submission" date="2008-07" db="EMBL/GenBank/DDBJ databases">
        <authorList>
            <person name="El-Sayed N."/>
            <person name="Caler E."/>
            <person name="Inman J."/>
            <person name="Amedeo P."/>
            <person name="Hass B."/>
            <person name="Wortman J."/>
        </authorList>
    </citation>
    <scope>NUCLEOTIDE SEQUENCE [LARGE SCALE GENOMIC DNA]</scope>
    <source>
        <strain evidence="3">ATCC 50983 / TXsc</strain>
    </source>
</reference>
<dbReference type="PANTHER" id="PTHR10933:SF9">
    <property type="entry name" value="IMMUNOGLOBULIN-BINDING PROTEIN 1"/>
    <property type="match status" value="1"/>
</dbReference>
<dbReference type="OrthoDB" id="448184at2759"/>
<evidence type="ECO:0000313" key="2">
    <source>
        <dbReference type="EMBL" id="EER14208.1"/>
    </source>
</evidence>
<feature type="region of interest" description="Disordered" evidence="1">
    <location>
        <begin position="201"/>
        <end position="246"/>
    </location>
</feature>
<keyword evidence="3" id="KW-1185">Reference proteome</keyword>
<gene>
    <name evidence="2" type="ORF">Pmar_PMAR029274</name>
</gene>
<dbReference type="GO" id="GO:0005829">
    <property type="term" value="C:cytosol"/>
    <property type="evidence" value="ECO:0007669"/>
    <property type="project" value="TreeGrafter"/>
</dbReference>
<accession>C5KMQ0</accession>
<dbReference type="AlphaFoldDB" id="C5KMQ0"/>
<dbReference type="PANTHER" id="PTHR10933">
    <property type="entry name" value="IMMUNOGLOBULIN-BINDING PROTEIN 1"/>
    <property type="match status" value="1"/>
</dbReference>
<dbReference type="InterPro" id="IPR007304">
    <property type="entry name" value="TAP46-like"/>
</dbReference>
<organism evidence="3">
    <name type="scientific">Perkinsus marinus (strain ATCC 50983 / TXsc)</name>
    <dbReference type="NCBI Taxonomy" id="423536"/>
    <lineage>
        <taxon>Eukaryota</taxon>
        <taxon>Sar</taxon>
        <taxon>Alveolata</taxon>
        <taxon>Perkinsozoa</taxon>
        <taxon>Perkinsea</taxon>
        <taxon>Perkinsida</taxon>
        <taxon>Perkinsidae</taxon>
        <taxon>Perkinsus</taxon>
    </lineage>
</organism>
<protein>
    <submittedName>
        <fullName evidence="2">Immunoglobulin-binding protein 1, putative</fullName>
    </submittedName>
</protein>
<dbReference type="OMA" id="GRENDHA"/>
<evidence type="ECO:0000313" key="3">
    <source>
        <dbReference type="Proteomes" id="UP000007800"/>
    </source>
</evidence>
<dbReference type="GO" id="GO:0035303">
    <property type="term" value="P:regulation of dephosphorylation"/>
    <property type="evidence" value="ECO:0007669"/>
    <property type="project" value="TreeGrafter"/>
</dbReference>
<feature type="compositionally biased region" description="Basic and acidic residues" evidence="1">
    <location>
        <begin position="222"/>
        <end position="236"/>
    </location>
</feature>
<dbReference type="Gene3D" id="1.25.40.540">
    <property type="entry name" value="TAP42-like family"/>
    <property type="match status" value="1"/>
</dbReference>
<dbReference type="GO" id="GO:0051721">
    <property type="term" value="F:protein phosphatase 2A binding"/>
    <property type="evidence" value="ECO:0007669"/>
    <property type="project" value="TreeGrafter"/>
</dbReference>